<evidence type="ECO:0000256" key="1">
    <source>
        <dbReference type="ARBA" id="ARBA00023002"/>
    </source>
</evidence>
<accession>S5VJY7</accession>
<feature type="domain" description="Aldehyde dehydrogenase" evidence="5">
    <location>
        <begin position="2"/>
        <end position="425"/>
    </location>
</feature>
<dbReference type="HOGENOM" id="CLU_027555_0_0_11"/>
<dbReference type="InterPro" id="IPR050740">
    <property type="entry name" value="Aldehyde_DH_Superfamily"/>
</dbReference>
<evidence type="ECO:0000313" key="6">
    <source>
        <dbReference type="EMBL" id="AGS68770.1"/>
    </source>
</evidence>
<dbReference type="PATRIC" id="fig|1214242.5.peg.2009"/>
<comment type="catalytic activity">
    <reaction evidence="2">
        <text>2,5-dioxopentanoate + NAD(+) + H2O = 2-oxoglutarate + NADH + 2 H(+)</text>
        <dbReference type="Rhea" id="RHEA:47152"/>
        <dbReference type="ChEBI" id="CHEBI:15377"/>
        <dbReference type="ChEBI" id="CHEBI:15378"/>
        <dbReference type="ChEBI" id="CHEBI:16810"/>
        <dbReference type="ChEBI" id="CHEBI:57540"/>
        <dbReference type="ChEBI" id="CHEBI:57945"/>
        <dbReference type="ChEBI" id="CHEBI:58136"/>
    </reaction>
</comment>
<dbReference type="eggNOG" id="COG1012">
    <property type="taxonomic scope" value="Bacteria"/>
</dbReference>
<dbReference type="InterPro" id="IPR016163">
    <property type="entry name" value="Ald_DH_C"/>
</dbReference>
<sequence length="488" mass="49463">MEATAQEVDAAVRAAHAARGALADRAVRSALLRSAAAGLDAAKDGLVETADAETALGPVRLTGELARTTYQLRAFADMVDEGAFLDVIIDHPDDTATPPVPDLRRYKVPLGVVAVYSASNFPFAFSVAGGDTASALAAGCPVVVKAHPDHPALSELVAVVLRRAAAEHGVPEGVVGLVHGFGAGVELIRHPLVAAAGFTGSVRGGRALFDAAAARPVPIPFHGELGSLNPVVVTEAAAAERAEAIGSGLAGSMTLGVGQFCVKPGLVLVPSGAAGDGLVKALADAVGGTGAGVLLDHRMRDNFVAGVAERAGLPGVEAPVTPGAGGEHTVSAGFLTVPASRLAGEGAHDLLLEECFGPVTVVARYEDEGEATAVLSRLPGNLTATVHLSGEEAAGGGRGAEILAELTPLAGRVLVNGWPTGVAVAPAQHHGGPYPATTSTSTSVGGTAIERWLRPVVYQNAPEALLPKELRDDNPLGLPRRFNKVLER</sequence>
<dbReference type="PANTHER" id="PTHR43353:SF3">
    <property type="entry name" value="ALDEHYDE DEHYDROGENASE-RELATED"/>
    <property type="match status" value="1"/>
</dbReference>
<dbReference type="GO" id="GO:0047533">
    <property type="term" value="F:2,5-dioxovalerate dehydrogenase (NADP+) activity"/>
    <property type="evidence" value="ECO:0007669"/>
    <property type="project" value="UniProtKB-EC"/>
</dbReference>
<dbReference type="InterPro" id="IPR015590">
    <property type="entry name" value="Aldehyde_DH_dom"/>
</dbReference>
<proteinExistence type="predicted"/>
<dbReference type="EMBL" id="CP006259">
    <property type="protein sequence ID" value="AGS68770.1"/>
    <property type="molecule type" value="Genomic_DNA"/>
</dbReference>
<protein>
    <recommendedName>
        <fullName evidence="4">2,5-dioxovalerate dehydrogenase</fullName>
        <ecNumber evidence="4">1.2.1.26</ecNumber>
    </recommendedName>
</protein>
<dbReference type="InterPro" id="IPR044151">
    <property type="entry name" value="ALDH_KGSADH"/>
</dbReference>
<dbReference type="PANTHER" id="PTHR43353">
    <property type="entry name" value="SUCCINATE-SEMIALDEHYDE DEHYDROGENASE, MITOCHONDRIAL"/>
    <property type="match status" value="1"/>
</dbReference>
<dbReference type="Proteomes" id="UP000015423">
    <property type="component" value="Chromosome"/>
</dbReference>
<dbReference type="CDD" id="cd07129">
    <property type="entry name" value="ALDH_KGSADH"/>
    <property type="match status" value="1"/>
</dbReference>
<gene>
    <name evidence="6" type="ORF">B446_09735</name>
</gene>
<evidence type="ECO:0000313" key="7">
    <source>
        <dbReference type="Proteomes" id="UP000015423"/>
    </source>
</evidence>
<keyword evidence="1" id="KW-0560">Oxidoreductase</keyword>
<dbReference type="Pfam" id="PF00171">
    <property type="entry name" value="Aldedh"/>
    <property type="match status" value="1"/>
</dbReference>
<dbReference type="FunFam" id="3.40.605.10:FF:000037">
    <property type="entry name" value="NADP-dependent fatty aldehyde dehydrogenase"/>
    <property type="match status" value="1"/>
</dbReference>
<dbReference type="InterPro" id="IPR016162">
    <property type="entry name" value="Ald_DH_N"/>
</dbReference>
<organism evidence="6 7">
    <name type="scientific">Streptomyces collinus (strain DSM 40733 / Tue 365)</name>
    <dbReference type="NCBI Taxonomy" id="1214242"/>
    <lineage>
        <taxon>Bacteria</taxon>
        <taxon>Bacillati</taxon>
        <taxon>Actinomycetota</taxon>
        <taxon>Actinomycetes</taxon>
        <taxon>Kitasatosporales</taxon>
        <taxon>Streptomycetaceae</taxon>
        <taxon>Streptomyces</taxon>
    </lineage>
</organism>
<dbReference type="KEGG" id="sci:B446_09735"/>
<evidence type="ECO:0000259" key="5">
    <source>
        <dbReference type="Pfam" id="PF00171"/>
    </source>
</evidence>
<dbReference type="Gene3D" id="3.40.605.10">
    <property type="entry name" value="Aldehyde Dehydrogenase, Chain A, domain 1"/>
    <property type="match status" value="1"/>
</dbReference>
<evidence type="ECO:0000256" key="3">
    <source>
        <dbReference type="ARBA" id="ARBA00051918"/>
    </source>
</evidence>
<dbReference type="EC" id="1.2.1.26" evidence="4"/>
<keyword evidence="7" id="KW-1185">Reference proteome</keyword>
<dbReference type="Gene3D" id="3.40.309.10">
    <property type="entry name" value="Aldehyde Dehydrogenase, Chain A, domain 2"/>
    <property type="match status" value="1"/>
</dbReference>
<evidence type="ECO:0000256" key="2">
    <source>
        <dbReference type="ARBA" id="ARBA00050769"/>
    </source>
</evidence>
<dbReference type="SUPFAM" id="SSF53720">
    <property type="entry name" value="ALDH-like"/>
    <property type="match status" value="1"/>
</dbReference>
<reference evidence="6 7" key="2">
    <citation type="journal article" date="2013" name="J. Biotechnol.">
        <title>Complete genome sequence of the kirromycin producer Streptomyces collinus Tu 365 consisting of a linear chromosome and two linear plasmids.</title>
        <authorList>
            <person name="Ruckert C."/>
            <person name="Szczepanowski R."/>
            <person name="Albersmeier A."/>
            <person name="Goesmann A."/>
            <person name="Iftime D."/>
            <person name="Musiol E.M."/>
            <person name="Blin K."/>
            <person name="Wohlleben W."/>
            <person name="Puhler A."/>
            <person name="Kalinowski J."/>
            <person name="Weber T."/>
        </authorList>
    </citation>
    <scope>NUCLEOTIDE SEQUENCE [LARGE SCALE GENOMIC DNA]</scope>
    <source>
        <strain evidence="7">DSM 40733 / Tue 365</strain>
    </source>
</reference>
<dbReference type="AlphaFoldDB" id="S5VJY7"/>
<dbReference type="InterPro" id="IPR016161">
    <property type="entry name" value="Ald_DH/histidinol_DH"/>
</dbReference>
<comment type="catalytic activity">
    <reaction evidence="3">
        <text>2,5-dioxopentanoate + NADP(+) + H2O = 2-oxoglutarate + NADPH + 2 H(+)</text>
        <dbReference type="Rhea" id="RHEA:11296"/>
        <dbReference type="ChEBI" id="CHEBI:15377"/>
        <dbReference type="ChEBI" id="CHEBI:15378"/>
        <dbReference type="ChEBI" id="CHEBI:16810"/>
        <dbReference type="ChEBI" id="CHEBI:57783"/>
        <dbReference type="ChEBI" id="CHEBI:58136"/>
        <dbReference type="ChEBI" id="CHEBI:58349"/>
        <dbReference type="EC" id="1.2.1.26"/>
    </reaction>
</comment>
<name>S5VJY7_STRC3</name>
<evidence type="ECO:0000256" key="4">
    <source>
        <dbReference type="ARBA" id="ARBA00067023"/>
    </source>
</evidence>
<reference evidence="7" key="1">
    <citation type="submission" date="2012-10" db="EMBL/GenBank/DDBJ databases">
        <title>The complete genome sequence of Streptomyces collinus Tu 365.</title>
        <authorList>
            <person name="Ruckert C."/>
            <person name="Szczepanowski R."/>
            <person name="Goesmann A."/>
            <person name="Pross E.K."/>
            <person name="Musiol E.M."/>
            <person name="Blin K."/>
            <person name="Wohlleben W."/>
            <person name="Puhler A."/>
            <person name="Weber T."/>
            <person name="Kalinowski J."/>
        </authorList>
    </citation>
    <scope>NUCLEOTIDE SEQUENCE [LARGE SCALE GENOMIC DNA]</scope>
    <source>
        <strain evidence="7">DSM 40733 / Tue 365</strain>
    </source>
</reference>
<dbReference type="STRING" id="1214242.B446_09735"/>